<evidence type="ECO:0000313" key="2">
    <source>
        <dbReference type="Proteomes" id="UP000186601"/>
    </source>
</evidence>
<comment type="caution">
    <text evidence="1">The sequence shown here is derived from an EMBL/GenBank/DDBJ whole genome shotgun (WGS) entry which is preliminary data.</text>
</comment>
<organism evidence="1 2">
    <name type="scientific">Hermanssonia centrifuga</name>
    <dbReference type="NCBI Taxonomy" id="98765"/>
    <lineage>
        <taxon>Eukaryota</taxon>
        <taxon>Fungi</taxon>
        <taxon>Dikarya</taxon>
        <taxon>Basidiomycota</taxon>
        <taxon>Agaricomycotina</taxon>
        <taxon>Agaricomycetes</taxon>
        <taxon>Polyporales</taxon>
        <taxon>Meruliaceae</taxon>
        <taxon>Hermanssonia</taxon>
    </lineage>
</organism>
<name>A0A2R6NJ13_9APHY</name>
<sequence length="72" mass="7828">MPTAQEAASRLLNPSPPAAMHEAMLREKKAVRDLPSLPLFSGPKAHEGFLTFEQRVKLAAQRAKAIVTAYGN</sequence>
<protein>
    <submittedName>
        <fullName evidence="1">Uncharacterized protein</fullName>
    </submittedName>
</protein>
<evidence type="ECO:0000313" key="1">
    <source>
        <dbReference type="EMBL" id="PSR72002.1"/>
    </source>
</evidence>
<dbReference type="Proteomes" id="UP000186601">
    <property type="component" value="Unassembled WGS sequence"/>
</dbReference>
<proteinExistence type="predicted"/>
<dbReference type="EMBL" id="MLYV02001230">
    <property type="protein sequence ID" value="PSR72002.1"/>
    <property type="molecule type" value="Genomic_DNA"/>
</dbReference>
<keyword evidence="2" id="KW-1185">Reference proteome</keyword>
<dbReference type="AlphaFoldDB" id="A0A2R6NJ13"/>
<accession>A0A2R6NJ13</accession>
<gene>
    <name evidence="1" type="ORF">PHLCEN_2v12212</name>
</gene>
<reference evidence="1 2" key="1">
    <citation type="submission" date="2018-02" db="EMBL/GenBank/DDBJ databases">
        <title>Genome sequence of the basidiomycete white-rot fungus Phlebia centrifuga.</title>
        <authorList>
            <person name="Granchi Z."/>
            <person name="Peng M."/>
            <person name="de Vries R.P."/>
            <person name="Hilden K."/>
            <person name="Makela M.R."/>
            <person name="Grigoriev I."/>
            <person name="Riley R."/>
        </authorList>
    </citation>
    <scope>NUCLEOTIDE SEQUENCE [LARGE SCALE GENOMIC DNA]</scope>
    <source>
        <strain evidence="1 2">FBCC195</strain>
    </source>
</reference>